<keyword evidence="7" id="KW-1185">Reference proteome</keyword>
<dbReference type="PROSITE" id="PS01359">
    <property type="entry name" value="ZF_PHD_1"/>
    <property type="match status" value="1"/>
</dbReference>
<gene>
    <name evidence="6" type="ORF">PEVE_00005548</name>
</gene>
<reference evidence="6 7" key="1">
    <citation type="submission" date="2022-05" db="EMBL/GenBank/DDBJ databases">
        <authorList>
            <consortium name="Genoscope - CEA"/>
            <person name="William W."/>
        </authorList>
    </citation>
    <scope>NUCLEOTIDE SEQUENCE [LARGE SCALE GENOMIC DNA]</scope>
</reference>
<keyword evidence="1" id="KW-0479">Metal-binding</keyword>
<keyword evidence="3" id="KW-0862">Zinc</keyword>
<dbReference type="EMBL" id="CALNXI010001352">
    <property type="protein sequence ID" value="CAH3166051.1"/>
    <property type="molecule type" value="Genomic_DNA"/>
</dbReference>
<comment type="caution">
    <text evidence="6">The sequence shown here is derived from an EMBL/GenBank/DDBJ whole genome shotgun (WGS) entry which is preliminary data.</text>
</comment>
<sequence>MRESFFSCVIYYGPNRDAGHNSCEIPLDCIHPNPGPVKNPCVLCERAIIAKNHKFICCEDCRLKFHIKCAGITVKKYLLMVSGNKSWTCQPCYLKFMQELLFHSTLLNSSQAKNLNLSAVSDVSEQVADEREDFSFLRKEYCKEFIITSYNIVYCLFKFVEVKEWLDQRVFDVFNN</sequence>
<dbReference type="PROSITE" id="PS50016">
    <property type="entry name" value="ZF_PHD_2"/>
    <property type="match status" value="1"/>
</dbReference>
<accession>A0ABN8QKE0</accession>
<proteinExistence type="predicted"/>
<evidence type="ECO:0000256" key="3">
    <source>
        <dbReference type="ARBA" id="ARBA00022833"/>
    </source>
</evidence>
<dbReference type="InterPro" id="IPR011011">
    <property type="entry name" value="Znf_FYVE_PHD"/>
</dbReference>
<evidence type="ECO:0000259" key="5">
    <source>
        <dbReference type="PROSITE" id="PS50016"/>
    </source>
</evidence>
<dbReference type="Pfam" id="PF00628">
    <property type="entry name" value="PHD"/>
    <property type="match status" value="1"/>
</dbReference>
<evidence type="ECO:0000313" key="6">
    <source>
        <dbReference type="EMBL" id="CAH3166051.1"/>
    </source>
</evidence>
<dbReference type="Proteomes" id="UP001159427">
    <property type="component" value="Unassembled WGS sequence"/>
</dbReference>
<protein>
    <recommendedName>
        <fullName evidence="5">PHD-type domain-containing protein</fullName>
    </recommendedName>
</protein>
<organism evidence="6 7">
    <name type="scientific">Porites evermanni</name>
    <dbReference type="NCBI Taxonomy" id="104178"/>
    <lineage>
        <taxon>Eukaryota</taxon>
        <taxon>Metazoa</taxon>
        <taxon>Cnidaria</taxon>
        <taxon>Anthozoa</taxon>
        <taxon>Hexacorallia</taxon>
        <taxon>Scleractinia</taxon>
        <taxon>Fungiina</taxon>
        <taxon>Poritidae</taxon>
        <taxon>Porites</taxon>
    </lineage>
</organism>
<dbReference type="Gene3D" id="3.30.40.10">
    <property type="entry name" value="Zinc/RING finger domain, C3HC4 (zinc finger)"/>
    <property type="match status" value="1"/>
</dbReference>
<dbReference type="InterPro" id="IPR019787">
    <property type="entry name" value="Znf_PHD-finger"/>
</dbReference>
<dbReference type="InterPro" id="IPR001965">
    <property type="entry name" value="Znf_PHD"/>
</dbReference>
<evidence type="ECO:0000256" key="1">
    <source>
        <dbReference type="ARBA" id="ARBA00022723"/>
    </source>
</evidence>
<dbReference type="SMART" id="SM00249">
    <property type="entry name" value="PHD"/>
    <property type="match status" value="1"/>
</dbReference>
<dbReference type="SUPFAM" id="SSF57903">
    <property type="entry name" value="FYVE/PHD zinc finger"/>
    <property type="match status" value="1"/>
</dbReference>
<feature type="domain" description="PHD-type" evidence="5">
    <location>
        <begin position="38"/>
        <end position="95"/>
    </location>
</feature>
<name>A0ABN8QKE0_9CNID</name>
<dbReference type="InterPro" id="IPR013083">
    <property type="entry name" value="Znf_RING/FYVE/PHD"/>
</dbReference>
<evidence type="ECO:0000256" key="2">
    <source>
        <dbReference type="ARBA" id="ARBA00022771"/>
    </source>
</evidence>
<keyword evidence="2 4" id="KW-0863">Zinc-finger</keyword>
<dbReference type="InterPro" id="IPR019786">
    <property type="entry name" value="Zinc_finger_PHD-type_CS"/>
</dbReference>
<evidence type="ECO:0000313" key="7">
    <source>
        <dbReference type="Proteomes" id="UP001159427"/>
    </source>
</evidence>
<evidence type="ECO:0000256" key="4">
    <source>
        <dbReference type="PROSITE-ProRule" id="PRU00146"/>
    </source>
</evidence>